<name>A0A643JU55_9EURY</name>
<dbReference type="AlphaFoldDB" id="A0A643JU55"/>
<dbReference type="EMBL" id="VZUS01000006">
    <property type="protein sequence ID" value="KAB1184804.1"/>
    <property type="molecule type" value="Genomic_DNA"/>
</dbReference>
<protein>
    <submittedName>
        <fullName evidence="1">Queuine tRNA-ribosyltransferase tRNA-guanine transglycosylase</fullName>
    </submittedName>
</protein>
<organism evidence="1">
    <name type="scientific">Haloferax sp. CBA1149</name>
    <dbReference type="NCBI Taxonomy" id="2650753"/>
    <lineage>
        <taxon>Archaea</taxon>
        <taxon>Methanobacteriati</taxon>
        <taxon>Methanobacteriota</taxon>
        <taxon>Stenosarchaea group</taxon>
        <taxon>Halobacteria</taxon>
        <taxon>Halobacteriales</taxon>
        <taxon>Haloferacaceae</taxon>
        <taxon>Haloferax</taxon>
    </lineage>
</organism>
<dbReference type="GO" id="GO:0016740">
    <property type="term" value="F:transferase activity"/>
    <property type="evidence" value="ECO:0007669"/>
    <property type="project" value="UniProtKB-KW"/>
</dbReference>
<proteinExistence type="predicted"/>
<dbReference type="InterPro" id="IPR036511">
    <property type="entry name" value="TGT-like_sf"/>
</dbReference>
<sequence length="964" mass="109869">MRFYVPEWDDAVDAGYDFEHDELSTVDRQERELSYIWDIFEHDTTPIDGVLISREQVESSIRKSQRLRKHGVYDDPVLSIPEWLPTISDCGAWGYKSLPFPPYDNAEMLDFYEDLKVSVGVTIDHLVLGSGKDKGRLYLDKRAFGGGFSKSDIPDSITDVVDLMIDEWPDEWPSYVDEYEPSIRTDAAVTPFTRSDFEGDVDAVLTELAEDSRAVYRADDAAFRYELTLDNAQEMYEQYHAGDYSFRLMVAIQGWDPESYVEALEYVLGIGYDYVGIGGVAGSPIHDVRKIVKNVGKSVKEFEREHTRRIDTHVFGFAKTEGFDTVGRSGMTSFDSASMLRSAWTGGDNYRLDHDERYDAIRVRYPSNRDSLDESVQKSLRGRETLVALRAYDAEGSLTDAVHEWHELAATVLPKTREYLREHRHDSRYDQSLLQDIEATLRDDFEYARELQASFSDALRGKIVKLLRKDSSEDPLPFSEYEDLLNTAEDEFATFPRTPAIIDGADSTPYDEIWAVVEDYATWIGDDDLLEDYQRTLANRPWEKCECPICEEHGIEVCIFRGNDRNRRRGFHNTRRFYDEFDDAIPKILIAVRGSAGLSNYDTIEEYLRSEEPEFWQQVHDLPVAEIGVFDASGVTEWWEETNSSVSFSTTRTADNLGEQSKRYQHLFLVTPDGDVDPALAEGVESSNCELHTFSDSAVLRRDVLEACGEDYVVGDDFIPHAPEANPADGLNILVVDQCSGSKEFPDGAPVFDAEETLKFSREELLDRENVPGIAASDLYTGRQQNYVREAVRKLRDGGHQVSRYFISAGFGLVPENEPLPPYEVTFSSMKVAEIRDRSSKLHIRSDLEKVFDEGNFDVVFFTLGKDYYNSIDIDSMIQRIRADQIGVVFNREIVDEQFDNIVSVPARTDDAKNHGTIVVGLKGVYLKNFARRVENIELLNPGLIETLCREVDEDPTQVELKQY</sequence>
<dbReference type="GO" id="GO:0006400">
    <property type="term" value="P:tRNA modification"/>
    <property type="evidence" value="ECO:0007669"/>
    <property type="project" value="InterPro"/>
</dbReference>
<gene>
    <name evidence="1" type="ORF">Hfx1149_17220</name>
</gene>
<dbReference type="Gene3D" id="3.20.20.105">
    <property type="entry name" value="Queuine tRNA-ribosyltransferase-like"/>
    <property type="match status" value="1"/>
</dbReference>
<comment type="caution">
    <text evidence="1">The sequence shown here is derived from an EMBL/GenBank/DDBJ whole genome shotgun (WGS) entry which is preliminary data.</text>
</comment>
<dbReference type="RefSeq" id="WP_151139968.1">
    <property type="nucleotide sequence ID" value="NZ_VZUS01000006.1"/>
</dbReference>
<reference evidence="1" key="1">
    <citation type="submission" date="2019-09" db="EMBL/GenBank/DDBJ databases">
        <title>Genomic analysis of Haloferax sp. CBA1149.</title>
        <authorList>
            <person name="Roh S.W."/>
        </authorList>
    </citation>
    <scope>NUCLEOTIDE SEQUENCE</scope>
    <source>
        <strain evidence="1">CBA1149</strain>
    </source>
</reference>
<keyword evidence="1" id="KW-0808">Transferase</keyword>
<accession>A0A643JU55</accession>
<dbReference type="SUPFAM" id="SSF51713">
    <property type="entry name" value="tRNA-guanine transglycosylase"/>
    <property type="match status" value="1"/>
</dbReference>
<evidence type="ECO:0000313" key="1">
    <source>
        <dbReference type="EMBL" id="KAB1184804.1"/>
    </source>
</evidence>